<feature type="region of interest" description="Disordered" evidence="1">
    <location>
        <begin position="621"/>
        <end position="640"/>
    </location>
</feature>
<keyword evidence="4" id="KW-1185">Reference proteome</keyword>
<dbReference type="InterPro" id="IPR000219">
    <property type="entry name" value="DH_dom"/>
</dbReference>
<name>A0A367KPW2_RHIST</name>
<dbReference type="InterPro" id="IPR035899">
    <property type="entry name" value="DBL_dom_sf"/>
</dbReference>
<dbReference type="EMBL" id="PJQM01000745">
    <property type="protein sequence ID" value="RCI04233.1"/>
    <property type="molecule type" value="Genomic_DNA"/>
</dbReference>
<evidence type="ECO:0000313" key="4">
    <source>
        <dbReference type="Proteomes" id="UP000253551"/>
    </source>
</evidence>
<dbReference type="GO" id="GO:0005085">
    <property type="term" value="F:guanyl-nucleotide exchange factor activity"/>
    <property type="evidence" value="ECO:0007669"/>
    <property type="project" value="InterPro"/>
</dbReference>
<feature type="domain" description="DH" evidence="2">
    <location>
        <begin position="1"/>
        <end position="49"/>
    </location>
</feature>
<protein>
    <recommendedName>
        <fullName evidence="2">DH domain-containing protein</fullName>
    </recommendedName>
</protein>
<dbReference type="Proteomes" id="UP000253551">
    <property type="component" value="Unassembled WGS sequence"/>
</dbReference>
<feature type="region of interest" description="Disordered" evidence="1">
    <location>
        <begin position="456"/>
        <end position="480"/>
    </location>
</feature>
<dbReference type="PROSITE" id="PS50010">
    <property type="entry name" value="DH_2"/>
    <property type="match status" value="1"/>
</dbReference>
<dbReference type="OrthoDB" id="660555at2759"/>
<evidence type="ECO:0000313" key="3">
    <source>
        <dbReference type="EMBL" id="RCI04233.1"/>
    </source>
</evidence>
<evidence type="ECO:0000256" key="1">
    <source>
        <dbReference type="SAM" id="MobiDB-lite"/>
    </source>
</evidence>
<reference evidence="3 4" key="1">
    <citation type="journal article" date="2018" name="G3 (Bethesda)">
        <title>Phylogenetic and Phylogenomic Definition of Rhizopus Species.</title>
        <authorList>
            <person name="Gryganskyi A.P."/>
            <person name="Golan J."/>
            <person name="Dolatabadi S."/>
            <person name="Mondo S."/>
            <person name="Robb S."/>
            <person name="Idnurm A."/>
            <person name="Muszewska A."/>
            <person name="Steczkiewicz K."/>
            <person name="Masonjones S."/>
            <person name="Liao H.L."/>
            <person name="Gajdeczka M.T."/>
            <person name="Anike F."/>
            <person name="Vuek A."/>
            <person name="Anishchenko I.M."/>
            <person name="Voigt K."/>
            <person name="de Hoog G.S."/>
            <person name="Smith M.E."/>
            <person name="Heitman J."/>
            <person name="Vilgalys R."/>
            <person name="Stajich J.E."/>
        </authorList>
    </citation>
    <scope>NUCLEOTIDE SEQUENCE [LARGE SCALE GENOMIC DNA]</scope>
    <source>
        <strain evidence="3 4">LSU 92-RS-03</strain>
    </source>
</reference>
<evidence type="ECO:0000259" key="2">
    <source>
        <dbReference type="PROSITE" id="PS50010"/>
    </source>
</evidence>
<sequence length="762" mass="87684">MSDILISPIQRMARYKLLVGVITSALDPNDIEVEYLKQMEDKVSNINDMQYGDSSLLNLYHLIREAPASLIQTRQLLGYFDATELSLLSGKSNRPVTILVFTDKLMVVKRKNYNLQGKDVLHKIEEKVKNTTTTSMLQKAKEAYTGLPLEFKGWVDIKAVEMFHGLKDRPDTFFLRTTLPELDPNATEKETEDYFRRSDRLYSIIPNTTTTKHQSLACFIEKKNEFIALCQKQFAVAKLKDTTNELYYEDKFKLPAYTHFYDEESYHQMEHKNHILVVYVDSSSTMIDLNKLITDDVWIVILLTRHKSGGYKPTIRARTSLIPIREINRDMEYEHIVNDQCQKDSNMPLDFIDTLWNNLFFYERRLRATEAFSCVNDDLLRARARSRSRSKSLTRVASNMSIGKLFARSRSSSPSRHSALDQQEDDVLDQATHVPDPVFKVATINKQLEEEFRSQNMADMRGPKSSRISTQPHTRGGSLPSEIFVRDDIQFIDAFNEKKTTPEEMLYSGSNIYQDNSFNRPNPYPSTSTSTSSSGRRRGSIHGLFTDVHHFPHYYRHSSSPESISRPSSGGSCSSSSETTPSSDPVHFIRPMNDAMGSYSSSSSRSYFDDHVKTMDFFLPSPHREKYYGSPKSNSPSSCDERLMCTIDGSRRSNYNRRAPLPPNFYNQPQAPMQPTPSRQPGLAHRPHTVPAVNDFVQLKHDVNGMIDELIQSHQQMRLQDPHQYYNSTYETVKGVRSHIVSKLDEIMDDLNHTEQYQYELR</sequence>
<comment type="caution">
    <text evidence="3">The sequence shown here is derived from an EMBL/GenBank/DDBJ whole genome shotgun (WGS) entry which is preliminary data.</text>
</comment>
<feature type="region of interest" description="Disordered" evidence="1">
    <location>
        <begin position="512"/>
        <end position="540"/>
    </location>
</feature>
<feature type="region of interest" description="Disordered" evidence="1">
    <location>
        <begin position="556"/>
        <end position="591"/>
    </location>
</feature>
<proteinExistence type="predicted"/>
<dbReference type="SUPFAM" id="SSF48065">
    <property type="entry name" value="DBL homology domain (DH-domain)"/>
    <property type="match status" value="1"/>
</dbReference>
<dbReference type="InterPro" id="IPR057454">
    <property type="entry name" value="Bud3_C"/>
</dbReference>
<dbReference type="AlphaFoldDB" id="A0A367KPW2"/>
<dbReference type="STRING" id="4846.A0A367KPW2"/>
<accession>A0A367KPW2</accession>
<feature type="compositionally biased region" description="Low complexity" evidence="1">
    <location>
        <begin position="558"/>
        <end position="583"/>
    </location>
</feature>
<dbReference type="Pfam" id="PF25351">
    <property type="entry name" value="PH_BUD3_C"/>
    <property type="match status" value="1"/>
</dbReference>
<gene>
    <name evidence="3" type="ORF">CU098_012109</name>
</gene>
<organism evidence="3 4">
    <name type="scientific">Rhizopus stolonifer</name>
    <name type="common">Rhizopus nigricans</name>
    <dbReference type="NCBI Taxonomy" id="4846"/>
    <lineage>
        <taxon>Eukaryota</taxon>
        <taxon>Fungi</taxon>
        <taxon>Fungi incertae sedis</taxon>
        <taxon>Mucoromycota</taxon>
        <taxon>Mucoromycotina</taxon>
        <taxon>Mucoromycetes</taxon>
        <taxon>Mucorales</taxon>
        <taxon>Mucorineae</taxon>
        <taxon>Rhizopodaceae</taxon>
        <taxon>Rhizopus</taxon>
    </lineage>
</organism>